<name>A0A0P6XF19_9CHLR</name>
<evidence type="ECO:0000256" key="2">
    <source>
        <dbReference type="RuleBase" id="RU003750"/>
    </source>
</evidence>
<dbReference type="GO" id="GO:0016020">
    <property type="term" value="C:membrane"/>
    <property type="evidence" value="ECO:0007669"/>
    <property type="project" value="InterPro"/>
</dbReference>
<protein>
    <recommendedName>
        <fullName evidence="6">CDP-alcohol phosphatidyltransferase</fullName>
    </recommendedName>
</protein>
<dbReference type="InterPro" id="IPR043130">
    <property type="entry name" value="CDP-OH_PTrfase_TM_dom"/>
</dbReference>
<sequence>MFKNVIDPIAAFLNRLGLKPNTVTLSGLIGHTAAAYLIAQGEVTWGGLLILVMAPVDALDGAMARLRGEPSKFGAFIDSVTDRYSELVLFGGLLVYFLNQNNWLGCGLVYLAAAGSVMVSYTRARAETLGFDGKIGLLSRVERYIILIPSLIFNLSIYGLGIIAVLANFTAVQRIWSVRKQAHETMNL</sequence>
<dbReference type="EMBL" id="LGCL01000019">
    <property type="protein sequence ID" value="KPL78233.1"/>
    <property type="molecule type" value="Genomic_DNA"/>
</dbReference>
<comment type="caution">
    <text evidence="4">The sequence shown here is derived from an EMBL/GenBank/DDBJ whole genome shotgun (WGS) entry which is preliminary data.</text>
</comment>
<evidence type="ECO:0000256" key="3">
    <source>
        <dbReference type="SAM" id="Phobius"/>
    </source>
</evidence>
<dbReference type="GO" id="GO:0008654">
    <property type="term" value="P:phospholipid biosynthetic process"/>
    <property type="evidence" value="ECO:0007669"/>
    <property type="project" value="InterPro"/>
</dbReference>
<keyword evidence="3" id="KW-0472">Membrane</keyword>
<evidence type="ECO:0000256" key="1">
    <source>
        <dbReference type="ARBA" id="ARBA00022679"/>
    </source>
</evidence>
<reference evidence="4 5" key="1">
    <citation type="submission" date="2015-07" db="EMBL/GenBank/DDBJ databases">
        <title>Genome sequence of Ornatilinea apprima DSM 23815.</title>
        <authorList>
            <person name="Hemp J."/>
            <person name="Ward L.M."/>
            <person name="Pace L.A."/>
            <person name="Fischer W.W."/>
        </authorList>
    </citation>
    <scope>NUCLEOTIDE SEQUENCE [LARGE SCALE GENOMIC DNA]</scope>
    <source>
        <strain evidence="4 5">P3M-1</strain>
    </source>
</reference>
<evidence type="ECO:0000313" key="5">
    <source>
        <dbReference type="Proteomes" id="UP000050417"/>
    </source>
</evidence>
<dbReference type="Proteomes" id="UP000050417">
    <property type="component" value="Unassembled WGS sequence"/>
</dbReference>
<comment type="similarity">
    <text evidence="2">Belongs to the CDP-alcohol phosphatidyltransferase class-I family.</text>
</comment>
<dbReference type="STRING" id="1134406.ADN00_07075"/>
<keyword evidence="3" id="KW-0812">Transmembrane</keyword>
<proteinExistence type="inferred from homology"/>
<dbReference type="Gene3D" id="1.20.120.1760">
    <property type="match status" value="1"/>
</dbReference>
<feature type="transmembrane region" description="Helical" evidence="3">
    <location>
        <begin position="103"/>
        <end position="124"/>
    </location>
</feature>
<dbReference type="PATRIC" id="fig|1134406.4.peg.3233"/>
<dbReference type="Pfam" id="PF01066">
    <property type="entry name" value="CDP-OH_P_transf"/>
    <property type="match status" value="1"/>
</dbReference>
<evidence type="ECO:0000313" key="4">
    <source>
        <dbReference type="EMBL" id="KPL78233.1"/>
    </source>
</evidence>
<dbReference type="AlphaFoldDB" id="A0A0P6XF19"/>
<keyword evidence="1 2" id="KW-0808">Transferase</keyword>
<dbReference type="PROSITE" id="PS00379">
    <property type="entry name" value="CDP_ALCOHOL_P_TRANSF"/>
    <property type="match status" value="1"/>
</dbReference>
<evidence type="ECO:0008006" key="6">
    <source>
        <dbReference type="Google" id="ProtNLM"/>
    </source>
</evidence>
<gene>
    <name evidence="4" type="ORF">ADN00_07075</name>
</gene>
<dbReference type="InterPro" id="IPR048254">
    <property type="entry name" value="CDP_ALCOHOL_P_TRANSF_CS"/>
</dbReference>
<keyword evidence="5" id="KW-1185">Reference proteome</keyword>
<keyword evidence="3" id="KW-1133">Transmembrane helix</keyword>
<dbReference type="GO" id="GO:0016780">
    <property type="term" value="F:phosphotransferase activity, for other substituted phosphate groups"/>
    <property type="evidence" value="ECO:0007669"/>
    <property type="project" value="InterPro"/>
</dbReference>
<dbReference type="InterPro" id="IPR000462">
    <property type="entry name" value="CDP-OH_P_trans"/>
</dbReference>
<organism evidence="4 5">
    <name type="scientific">Ornatilinea apprima</name>
    <dbReference type="NCBI Taxonomy" id="1134406"/>
    <lineage>
        <taxon>Bacteria</taxon>
        <taxon>Bacillati</taxon>
        <taxon>Chloroflexota</taxon>
        <taxon>Anaerolineae</taxon>
        <taxon>Anaerolineales</taxon>
        <taxon>Anaerolineaceae</taxon>
        <taxon>Ornatilinea</taxon>
    </lineage>
</organism>
<accession>A0A0P6XF19</accession>
<feature type="transmembrane region" description="Helical" evidence="3">
    <location>
        <begin position="144"/>
        <end position="171"/>
    </location>
</feature>